<accession>A0A9Q0VLQ6</accession>
<dbReference type="InterPro" id="IPR000270">
    <property type="entry name" value="PB1_dom"/>
</dbReference>
<feature type="compositionally biased region" description="Polar residues" evidence="1">
    <location>
        <begin position="1"/>
        <end position="17"/>
    </location>
</feature>
<gene>
    <name evidence="3" type="ORF">OIU85_001571</name>
</gene>
<evidence type="ECO:0000313" key="3">
    <source>
        <dbReference type="EMBL" id="KAJ6751054.1"/>
    </source>
</evidence>
<dbReference type="PANTHER" id="PTHR31066:SF100">
    <property type="entry name" value="PB1 DOMAIN-CONTAINING PROTEIN"/>
    <property type="match status" value="1"/>
</dbReference>
<dbReference type="FunFam" id="3.10.20.90:FF:000058">
    <property type="entry name" value="Octicosapeptide/phox/Bem1p domain kinase superfamily protein"/>
    <property type="match status" value="1"/>
</dbReference>
<dbReference type="AlphaFoldDB" id="A0A9Q0VLQ6"/>
<feature type="region of interest" description="Disordered" evidence="1">
    <location>
        <begin position="1"/>
        <end position="36"/>
    </location>
</feature>
<feature type="domain" description="PB1" evidence="2">
    <location>
        <begin position="57"/>
        <end position="146"/>
    </location>
</feature>
<dbReference type="Pfam" id="PF00564">
    <property type="entry name" value="PB1"/>
    <property type="match status" value="1"/>
</dbReference>
<keyword evidence="4" id="KW-1185">Reference proteome</keyword>
<name>A0A9Q0VLQ6_SALVM</name>
<evidence type="ECO:0000256" key="1">
    <source>
        <dbReference type="SAM" id="MobiDB-lite"/>
    </source>
</evidence>
<dbReference type="PANTHER" id="PTHR31066">
    <property type="entry name" value="OS05G0427100 PROTEIN-RELATED"/>
    <property type="match status" value="1"/>
</dbReference>
<feature type="region of interest" description="Disordered" evidence="1">
    <location>
        <begin position="414"/>
        <end position="441"/>
    </location>
</feature>
<dbReference type="Gene3D" id="3.10.20.90">
    <property type="entry name" value="Phosphatidylinositol 3-kinase Catalytic Subunit, Chain A, domain 1"/>
    <property type="match status" value="1"/>
</dbReference>
<dbReference type="EMBL" id="JAPFFL010000001">
    <property type="protein sequence ID" value="KAJ6751054.1"/>
    <property type="molecule type" value="Genomic_DNA"/>
</dbReference>
<proteinExistence type="predicted"/>
<evidence type="ECO:0000313" key="4">
    <source>
        <dbReference type="Proteomes" id="UP001151529"/>
    </source>
</evidence>
<reference evidence="3" key="1">
    <citation type="submission" date="2022-11" db="EMBL/GenBank/DDBJ databases">
        <authorList>
            <person name="Hyden B.L."/>
            <person name="Feng K."/>
            <person name="Yates T."/>
            <person name="Jawdy S."/>
            <person name="Smart L.B."/>
            <person name="Muchero W."/>
        </authorList>
    </citation>
    <scope>NUCLEOTIDE SEQUENCE</scope>
    <source>
        <tissue evidence="3">Shoot tip</tissue>
    </source>
</reference>
<protein>
    <recommendedName>
        <fullName evidence="2">PB1 domain-containing protein</fullName>
    </recommendedName>
</protein>
<dbReference type="InterPro" id="IPR053198">
    <property type="entry name" value="Gynoecium_Dev_Regulator"/>
</dbReference>
<dbReference type="SMART" id="SM00666">
    <property type="entry name" value="PB1"/>
    <property type="match status" value="1"/>
</dbReference>
<evidence type="ECO:0000259" key="2">
    <source>
        <dbReference type="SMART" id="SM00666"/>
    </source>
</evidence>
<sequence length="455" mass="48980">MENNYSFNSYPDSGESSPRSREIDFDNPTPWEEQSQQPQNYIAKFMCSYGGKIHPRPHDNQLTYIGGETKILAFDRNLKLPAITSKLSALCGDTDVAFKYQLPGEDLDALISVTNDDDLEHMMHEYDRLYRASAKPARMRLFIFPVNPSHATFGSDGDKSDRERFVEALNSVPSQVVEATKTPANNVDFSFGSDKGAPPLPPPVKVPSCKECKLESMSNRLGLIEKTSDENLVGGYAAAGGDYYMQKLPEKVSPVNLPVTMPPQVTAPPGYWPDEQAAGGGFQAAVAVTTAPGQMGQPVYLITGPAPETVYHAPQVMRQVTGQTGQGYYMQRTGAPGHGPDVYREQPVYNVVPQHHQPPPPMVPMGVARPSGPGVAVTGGGYAHVAYDSAVSRQVYYTAVGAVVHQQQQQIPPQFQGSGGGGGVAASGEMRHVGGGGQLAPEVKVVTPKFSQASE</sequence>
<dbReference type="SUPFAM" id="SSF54277">
    <property type="entry name" value="CAD &amp; PB1 domains"/>
    <property type="match status" value="1"/>
</dbReference>
<dbReference type="OrthoDB" id="1938580at2759"/>
<reference evidence="3" key="2">
    <citation type="journal article" date="2023" name="Int. J. Mol. Sci.">
        <title>De Novo Assembly and Annotation of 11 Diverse Shrub Willow (Salix) Genomes Reveals Novel Gene Organization in Sex-Linked Regions.</title>
        <authorList>
            <person name="Hyden B."/>
            <person name="Feng K."/>
            <person name="Yates T.B."/>
            <person name="Jawdy S."/>
            <person name="Cereghino C."/>
            <person name="Smart L.B."/>
            <person name="Muchero W."/>
        </authorList>
    </citation>
    <scope>NUCLEOTIDE SEQUENCE [LARGE SCALE GENOMIC DNA]</scope>
    <source>
        <tissue evidence="3">Shoot tip</tissue>
    </source>
</reference>
<dbReference type="Proteomes" id="UP001151529">
    <property type="component" value="Chromosome 16"/>
</dbReference>
<dbReference type="CDD" id="cd06410">
    <property type="entry name" value="PB1_UP2"/>
    <property type="match status" value="1"/>
</dbReference>
<comment type="caution">
    <text evidence="3">The sequence shown here is derived from an EMBL/GenBank/DDBJ whole genome shotgun (WGS) entry which is preliminary data.</text>
</comment>
<organism evidence="3 4">
    <name type="scientific">Salix viminalis</name>
    <name type="common">Common osier</name>
    <name type="synonym">Basket willow</name>
    <dbReference type="NCBI Taxonomy" id="40686"/>
    <lineage>
        <taxon>Eukaryota</taxon>
        <taxon>Viridiplantae</taxon>
        <taxon>Streptophyta</taxon>
        <taxon>Embryophyta</taxon>
        <taxon>Tracheophyta</taxon>
        <taxon>Spermatophyta</taxon>
        <taxon>Magnoliopsida</taxon>
        <taxon>eudicotyledons</taxon>
        <taxon>Gunneridae</taxon>
        <taxon>Pentapetalae</taxon>
        <taxon>rosids</taxon>
        <taxon>fabids</taxon>
        <taxon>Malpighiales</taxon>
        <taxon>Salicaceae</taxon>
        <taxon>Saliceae</taxon>
        <taxon>Salix</taxon>
    </lineage>
</organism>